<name>A0A645EL15_9ZZZZ</name>
<reference evidence="1" key="1">
    <citation type="submission" date="2019-08" db="EMBL/GenBank/DDBJ databases">
        <authorList>
            <person name="Kucharzyk K."/>
            <person name="Murdoch R.W."/>
            <person name="Higgins S."/>
            <person name="Loffler F."/>
        </authorList>
    </citation>
    <scope>NUCLEOTIDE SEQUENCE</scope>
</reference>
<sequence length="152" mass="17427">MTPLLQSVDISLPPRPRLKSKRRFLPIVLETAFWLRLPELGSVMGEKPRRNSTNQSSRKMQTVIRWAQVVYSRRVSWIGNHNLLHRNGRENFRPKHYRRIVFPASAAWKISGGSKSAVWATPSVMRNGIAGNFWKFLWASGTISKTGRRTGS</sequence>
<dbReference type="AlphaFoldDB" id="A0A645EL15"/>
<protein>
    <submittedName>
        <fullName evidence="1">Uncharacterized protein</fullName>
    </submittedName>
</protein>
<evidence type="ECO:0000313" key="1">
    <source>
        <dbReference type="EMBL" id="MPN01243.1"/>
    </source>
</evidence>
<gene>
    <name evidence="1" type="ORF">SDC9_148449</name>
</gene>
<accession>A0A645EL15</accession>
<dbReference type="EMBL" id="VSSQ01047261">
    <property type="protein sequence ID" value="MPN01243.1"/>
    <property type="molecule type" value="Genomic_DNA"/>
</dbReference>
<organism evidence="1">
    <name type="scientific">bioreactor metagenome</name>
    <dbReference type="NCBI Taxonomy" id="1076179"/>
    <lineage>
        <taxon>unclassified sequences</taxon>
        <taxon>metagenomes</taxon>
        <taxon>ecological metagenomes</taxon>
    </lineage>
</organism>
<comment type="caution">
    <text evidence="1">The sequence shown here is derived from an EMBL/GenBank/DDBJ whole genome shotgun (WGS) entry which is preliminary data.</text>
</comment>
<proteinExistence type="predicted"/>